<dbReference type="PIRSF" id="PIRSF002161">
    <property type="entry name" value="Ribosomal_L5"/>
    <property type="match status" value="1"/>
</dbReference>
<dbReference type="GO" id="GO:0000049">
    <property type="term" value="F:tRNA binding"/>
    <property type="evidence" value="ECO:0007669"/>
    <property type="project" value="UniProtKB-UniRule"/>
</dbReference>
<dbReference type="PROSITE" id="PS00358">
    <property type="entry name" value="RIBOSOMAL_L5"/>
    <property type="match status" value="1"/>
</dbReference>
<dbReference type="AlphaFoldDB" id="A0A0S1SG60"/>
<protein>
    <recommendedName>
        <fullName evidence="4 5">Large ribosomal subunit protein uL5</fullName>
    </recommendedName>
</protein>
<keyword evidence="5" id="KW-0694">RNA-binding</keyword>
<dbReference type="Pfam" id="PF00281">
    <property type="entry name" value="Ribosomal_L5"/>
    <property type="match status" value="1"/>
</dbReference>
<sequence length="193" mass="21552">MKKYESLHDRLRGPIAEALKKELKVTNIHALPRIEKVTVNVGINRSKMDSKESHEYVAQCLSKITGQKAVLTHSRKAISNFKIREGLVVGAVVTLHGRRMEEFLDRFLSYILPRIRDFRGVTPKLDGHGNYAIGLKDHSIFPEVPAPEANKIFGVQVQITTNAKADEPAFALLKHMGVPFRLARAAKTSSSKS</sequence>
<reference evidence="10" key="1">
    <citation type="submission" date="2015-10" db="EMBL/GenBank/DDBJ databases">
        <title>Analysis of five complete genome sequences for members of the class Peribacteria in the recently recognized Peregrinibacteria bacterial phylum.</title>
        <authorList>
            <person name="Anantharaman K."/>
            <person name="Brown C.T."/>
            <person name="Burstein D."/>
            <person name="Castelle C.J."/>
            <person name="Probst A.J."/>
            <person name="Thomas B.C."/>
            <person name="Williams K.H."/>
            <person name="Banfield J.F."/>
        </authorList>
    </citation>
    <scope>NUCLEOTIDE SEQUENCE [LARGE SCALE GENOMIC DNA]</scope>
</reference>
<accession>A0A0S1SN84</accession>
<feature type="domain" description="Large ribosomal subunit protein uL5 C-terminal" evidence="8">
    <location>
        <begin position="89"/>
        <end position="180"/>
    </location>
</feature>
<dbReference type="InterPro" id="IPR020930">
    <property type="entry name" value="Ribosomal_uL5_bac-type"/>
</dbReference>
<keyword evidence="5" id="KW-0699">rRNA-binding</keyword>
<dbReference type="HAMAP" id="MF_01333_B">
    <property type="entry name" value="Ribosomal_uL5_B"/>
    <property type="match status" value="1"/>
</dbReference>
<organism evidence="9 10">
    <name type="scientific">Candidatus Peribacter riflensis</name>
    <dbReference type="NCBI Taxonomy" id="1735162"/>
    <lineage>
        <taxon>Bacteria</taxon>
        <taxon>Candidatus Peregrinibacteriota</taxon>
        <taxon>Candidatus Peribacteria</taxon>
        <taxon>Candidatus Peribacterales</taxon>
        <taxon>Candidatus Peribacteraceae</taxon>
        <taxon>Candidatus Peribacter</taxon>
    </lineage>
</organism>
<dbReference type="PATRIC" id="fig|1735161.3.peg.18"/>
<dbReference type="PANTHER" id="PTHR11994">
    <property type="entry name" value="60S RIBOSOMAL PROTEIN L11-RELATED"/>
    <property type="match status" value="1"/>
</dbReference>
<dbReference type="Gene3D" id="3.30.1440.10">
    <property type="match status" value="1"/>
</dbReference>
<dbReference type="FunFam" id="3.30.1440.10:FF:000001">
    <property type="entry name" value="50S ribosomal protein L5"/>
    <property type="match status" value="1"/>
</dbReference>
<dbReference type="InterPro" id="IPR031309">
    <property type="entry name" value="Ribosomal_uL5_C"/>
</dbReference>
<comment type="similarity">
    <text evidence="1 5 6">Belongs to the universal ribosomal protein uL5 family.</text>
</comment>
<feature type="domain" description="Large ribosomal subunit protein uL5 N-terminal" evidence="7">
    <location>
        <begin position="27"/>
        <end position="84"/>
    </location>
</feature>
<evidence type="ECO:0000259" key="8">
    <source>
        <dbReference type="Pfam" id="PF00673"/>
    </source>
</evidence>
<gene>
    <name evidence="5" type="primary">rplE</name>
    <name evidence="9" type="ORF">PeribacterD1_0018</name>
</gene>
<comment type="subunit">
    <text evidence="5">Part of the 50S ribosomal subunit; part of the 5S rRNA/L5/L18/L25 subcomplex. Contacts the 5S rRNA and the P site tRNA. Forms a bridge to the 30S subunit in the 70S ribosome.</text>
</comment>
<accession>A0A0S1SJ90</accession>
<dbReference type="InterPro" id="IPR002132">
    <property type="entry name" value="Ribosomal_uL5"/>
</dbReference>
<dbReference type="InterPro" id="IPR020929">
    <property type="entry name" value="Ribosomal_uL5_CS"/>
</dbReference>
<keyword evidence="2 5" id="KW-0689">Ribosomal protein</keyword>
<dbReference type="InterPro" id="IPR022803">
    <property type="entry name" value="Ribosomal_uL5_dom_sf"/>
</dbReference>
<evidence type="ECO:0000313" key="10">
    <source>
        <dbReference type="Proteomes" id="UP000069135"/>
    </source>
</evidence>
<accession>A0A0S1SVT6</accession>
<evidence type="ECO:0000259" key="7">
    <source>
        <dbReference type="Pfam" id="PF00281"/>
    </source>
</evidence>
<evidence type="ECO:0000256" key="6">
    <source>
        <dbReference type="RuleBase" id="RU003930"/>
    </source>
</evidence>
<dbReference type="Proteomes" id="UP000069135">
    <property type="component" value="Chromosome"/>
</dbReference>
<proteinExistence type="inferred from homology"/>
<dbReference type="GO" id="GO:0006412">
    <property type="term" value="P:translation"/>
    <property type="evidence" value="ECO:0007669"/>
    <property type="project" value="UniProtKB-UniRule"/>
</dbReference>
<dbReference type="GO" id="GO:1990904">
    <property type="term" value="C:ribonucleoprotein complex"/>
    <property type="evidence" value="ECO:0007669"/>
    <property type="project" value="UniProtKB-KW"/>
</dbReference>
<dbReference type="GO" id="GO:0019843">
    <property type="term" value="F:rRNA binding"/>
    <property type="evidence" value="ECO:0007669"/>
    <property type="project" value="UniProtKB-UniRule"/>
</dbReference>
<evidence type="ECO:0000256" key="2">
    <source>
        <dbReference type="ARBA" id="ARBA00022980"/>
    </source>
</evidence>
<accession>A0A0S1SG60</accession>
<evidence type="ECO:0000256" key="4">
    <source>
        <dbReference type="ARBA" id="ARBA00035245"/>
    </source>
</evidence>
<dbReference type="NCBIfam" id="NF000585">
    <property type="entry name" value="PRK00010.1"/>
    <property type="match status" value="1"/>
</dbReference>
<comment type="function">
    <text evidence="5">This is 1 of the proteins that bind and probably mediate the attachment of the 5S RNA into the large ribosomal subunit, where it forms part of the central protuberance. In the 70S ribosome it contacts protein S13 of the 30S subunit (bridge B1b), connecting the 2 subunits; this bridge is implicated in subunit movement. Contacts the P site tRNA; the 5S rRNA and some of its associated proteins might help stabilize positioning of ribosome-bound tRNAs.</text>
</comment>
<keyword evidence="3 5" id="KW-0687">Ribonucleoprotein</keyword>
<keyword evidence="5" id="KW-0820">tRNA-binding</keyword>
<dbReference type="InterPro" id="IPR031310">
    <property type="entry name" value="Ribosomal_uL5_N"/>
</dbReference>
<accession>A0A0S1SS28</accession>
<dbReference type="KEGG" id="prf:PeribacterA2_0018"/>
<evidence type="ECO:0000256" key="5">
    <source>
        <dbReference type="HAMAP-Rule" id="MF_01333"/>
    </source>
</evidence>
<evidence type="ECO:0000313" key="9">
    <source>
        <dbReference type="EMBL" id="ALM12723.1"/>
    </source>
</evidence>
<dbReference type="Pfam" id="PF00673">
    <property type="entry name" value="Ribosomal_L5_C"/>
    <property type="match status" value="1"/>
</dbReference>
<name>A0A0S1SG60_9BACT</name>
<dbReference type="STRING" id="1735162.PeribacterB2_0018"/>
<reference evidence="9 10" key="2">
    <citation type="journal article" date="2016" name="PeerJ">
        <title>Analysis of five complete genome sequences for members of the class Peribacteria in the recently recognized Peregrinibacteria bacterial phylum.</title>
        <authorList>
            <person name="Anantharaman K."/>
            <person name="Brown C.T."/>
            <person name="Burstein D."/>
            <person name="Castelle C.J."/>
            <person name="Probst A.J."/>
            <person name="Thomas B.C."/>
            <person name="Williams K.H."/>
            <person name="Banfield J.F."/>
        </authorList>
    </citation>
    <scope>NUCLEOTIDE SEQUENCE [LARGE SCALE GENOMIC DNA]</scope>
    <source>
        <strain evidence="9">RIFOXYD1_FULL_PER-ii_59_16</strain>
    </source>
</reference>
<dbReference type="EMBL" id="CP013065">
    <property type="protein sequence ID" value="ALM12723.1"/>
    <property type="molecule type" value="Genomic_DNA"/>
</dbReference>
<evidence type="ECO:0000256" key="3">
    <source>
        <dbReference type="ARBA" id="ARBA00023274"/>
    </source>
</evidence>
<dbReference type="SUPFAM" id="SSF55282">
    <property type="entry name" value="RL5-like"/>
    <property type="match status" value="1"/>
</dbReference>
<dbReference type="GO" id="GO:0005840">
    <property type="term" value="C:ribosome"/>
    <property type="evidence" value="ECO:0007669"/>
    <property type="project" value="UniProtKB-KW"/>
</dbReference>
<dbReference type="GO" id="GO:0003735">
    <property type="term" value="F:structural constituent of ribosome"/>
    <property type="evidence" value="ECO:0007669"/>
    <property type="project" value="InterPro"/>
</dbReference>
<evidence type="ECO:0000256" key="1">
    <source>
        <dbReference type="ARBA" id="ARBA00008553"/>
    </source>
</evidence>